<proteinExistence type="predicted"/>
<accession>A0A0F8Y593</accession>
<keyword evidence="1" id="KW-0812">Transmembrane</keyword>
<sequence length="115" mass="12978">MIALPGFEPGSMGSEPIILDRCTTGLCRGNQRFPLTLNLLSLAVKRVLKYYLSRKIFILLGLFDYMAIGTLGIILFVIGIIIIIVWFMNAFSTIKYKIFAVFLIAIILFTYISFS</sequence>
<organism evidence="2">
    <name type="scientific">marine sediment metagenome</name>
    <dbReference type="NCBI Taxonomy" id="412755"/>
    <lineage>
        <taxon>unclassified sequences</taxon>
        <taxon>metagenomes</taxon>
        <taxon>ecological metagenomes</taxon>
    </lineage>
</organism>
<feature type="non-terminal residue" evidence="2">
    <location>
        <position position="115"/>
    </location>
</feature>
<dbReference type="AlphaFoldDB" id="A0A0F8Y593"/>
<reference evidence="2" key="1">
    <citation type="journal article" date="2015" name="Nature">
        <title>Complex archaea that bridge the gap between prokaryotes and eukaryotes.</title>
        <authorList>
            <person name="Spang A."/>
            <person name="Saw J.H."/>
            <person name="Jorgensen S.L."/>
            <person name="Zaremba-Niedzwiedzka K."/>
            <person name="Martijn J."/>
            <person name="Lind A.E."/>
            <person name="van Eijk R."/>
            <person name="Schleper C."/>
            <person name="Guy L."/>
            <person name="Ettema T.J."/>
        </authorList>
    </citation>
    <scope>NUCLEOTIDE SEQUENCE</scope>
</reference>
<dbReference type="EMBL" id="LAZR01055335">
    <property type="protein sequence ID" value="KKK76602.1"/>
    <property type="molecule type" value="Genomic_DNA"/>
</dbReference>
<evidence type="ECO:0000256" key="1">
    <source>
        <dbReference type="SAM" id="Phobius"/>
    </source>
</evidence>
<feature type="transmembrane region" description="Helical" evidence="1">
    <location>
        <begin position="94"/>
        <end position="114"/>
    </location>
</feature>
<comment type="caution">
    <text evidence="2">The sequence shown here is derived from an EMBL/GenBank/DDBJ whole genome shotgun (WGS) entry which is preliminary data.</text>
</comment>
<gene>
    <name evidence="2" type="ORF">LCGC14_2862000</name>
</gene>
<keyword evidence="1" id="KW-0472">Membrane</keyword>
<name>A0A0F8Y593_9ZZZZ</name>
<keyword evidence="1" id="KW-1133">Transmembrane helix</keyword>
<evidence type="ECO:0000313" key="2">
    <source>
        <dbReference type="EMBL" id="KKK76602.1"/>
    </source>
</evidence>
<protein>
    <submittedName>
        <fullName evidence="2">Uncharacterized protein</fullName>
    </submittedName>
</protein>
<feature type="transmembrane region" description="Helical" evidence="1">
    <location>
        <begin position="56"/>
        <end position="88"/>
    </location>
</feature>